<gene>
    <name evidence="1" type="ORF">DFA_07864</name>
</gene>
<dbReference type="EMBL" id="GL883021">
    <property type="protein sequence ID" value="EGG16884.1"/>
    <property type="molecule type" value="Genomic_DNA"/>
</dbReference>
<name>F4Q3R8_CACFS</name>
<reference evidence="2" key="1">
    <citation type="journal article" date="2011" name="Genome Res.">
        <title>Phylogeny-wide analysis of social amoeba genomes highlights ancient origins for complex intercellular communication.</title>
        <authorList>
            <person name="Heidel A.J."/>
            <person name="Lawal H.M."/>
            <person name="Felder M."/>
            <person name="Schilde C."/>
            <person name="Helps N.R."/>
            <person name="Tunggal B."/>
            <person name="Rivero F."/>
            <person name="John U."/>
            <person name="Schleicher M."/>
            <person name="Eichinger L."/>
            <person name="Platzer M."/>
            <person name="Noegel A.A."/>
            <person name="Schaap P."/>
            <person name="Gloeckner G."/>
        </authorList>
    </citation>
    <scope>NUCLEOTIDE SEQUENCE [LARGE SCALE GENOMIC DNA]</scope>
    <source>
        <strain evidence="2">SH3</strain>
    </source>
</reference>
<dbReference type="AlphaFoldDB" id="F4Q3R8"/>
<keyword evidence="2" id="KW-1185">Reference proteome</keyword>
<evidence type="ECO:0000313" key="2">
    <source>
        <dbReference type="Proteomes" id="UP000007797"/>
    </source>
</evidence>
<protein>
    <submittedName>
        <fullName evidence="1">Uncharacterized protein</fullName>
    </submittedName>
</protein>
<dbReference type="KEGG" id="dfa:DFA_07864"/>
<sequence length="287" mass="33102">MAKRALDGLMVWFDIDDYNKTSEPSPLIPSKELIDVIKQSDIENEAEHQKQHNYRSYRGEREIYLPVEMFKGWEPIMSYSMNHYHQLEQLAITTTRFTSRMSPAISALALSQKPISRFFFRAYNRSDNILYIDQFVGNDVIIEQVSTSGGTGGRPVETITTNLPKDYKHTRIEFNLDTNQVEESSELQHSFQSKSNSYRMIQGPESLPPFTRSYSTSNNRLLSSLCFSPKERFASSSWINGKQLETTTTTFNQPPQFKYRYSNMMMTSSSSIIPSLSTLFRVSKKVI</sequence>
<accession>F4Q3R8</accession>
<dbReference type="GeneID" id="14868773"/>
<organism evidence="1 2">
    <name type="scientific">Cavenderia fasciculata</name>
    <name type="common">Slime mold</name>
    <name type="synonym">Dictyostelium fasciculatum</name>
    <dbReference type="NCBI Taxonomy" id="261658"/>
    <lineage>
        <taxon>Eukaryota</taxon>
        <taxon>Amoebozoa</taxon>
        <taxon>Evosea</taxon>
        <taxon>Eumycetozoa</taxon>
        <taxon>Dictyostelia</taxon>
        <taxon>Acytosteliales</taxon>
        <taxon>Cavenderiaceae</taxon>
        <taxon>Cavenderia</taxon>
    </lineage>
</organism>
<evidence type="ECO:0000313" key="1">
    <source>
        <dbReference type="EMBL" id="EGG16884.1"/>
    </source>
</evidence>
<proteinExistence type="predicted"/>
<dbReference type="Proteomes" id="UP000007797">
    <property type="component" value="Unassembled WGS sequence"/>
</dbReference>
<dbReference type="RefSeq" id="XP_004355358.1">
    <property type="nucleotide sequence ID" value="XM_004355306.1"/>
</dbReference>